<gene>
    <name evidence="2" type="ORF">mMyoMyo1_008991</name>
</gene>
<evidence type="ECO:0000313" key="2">
    <source>
        <dbReference type="EMBL" id="KAF6304012.1"/>
    </source>
</evidence>
<evidence type="ECO:0000256" key="1">
    <source>
        <dbReference type="SAM" id="MobiDB-lite"/>
    </source>
</evidence>
<dbReference type="AlphaFoldDB" id="A0A7J7TTT1"/>
<protein>
    <submittedName>
        <fullName evidence="2">Uncharacterized protein</fullName>
    </submittedName>
</protein>
<feature type="region of interest" description="Disordered" evidence="1">
    <location>
        <begin position="1"/>
        <end position="21"/>
    </location>
</feature>
<name>A0A7J7TTT1_MYOMY</name>
<keyword evidence="3" id="KW-1185">Reference proteome</keyword>
<accession>A0A7J7TTT1</accession>
<reference evidence="2 3" key="1">
    <citation type="journal article" date="2020" name="Nature">
        <title>Six reference-quality genomes reveal evolution of bat adaptations.</title>
        <authorList>
            <person name="Jebb D."/>
            <person name="Huang Z."/>
            <person name="Pippel M."/>
            <person name="Hughes G.M."/>
            <person name="Lavrichenko K."/>
            <person name="Devanna P."/>
            <person name="Winkler S."/>
            <person name="Jermiin L.S."/>
            <person name="Skirmuntt E.C."/>
            <person name="Katzourakis A."/>
            <person name="Burkitt-Gray L."/>
            <person name="Ray D.A."/>
            <person name="Sullivan K.A.M."/>
            <person name="Roscito J.G."/>
            <person name="Kirilenko B.M."/>
            <person name="Davalos L.M."/>
            <person name="Corthals A.P."/>
            <person name="Power M.L."/>
            <person name="Jones G."/>
            <person name="Ransome R.D."/>
            <person name="Dechmann D.K.N."/>
            <person name="Locatelli A.G."/>
            <person name="Puechmaille S.J."/>
            <person name="Fedrigo O."/>
            <person name="Jarvis E.D."/>
            <person name="Hiller M."/>
            <person name="Vernes S.C."/>
            <person name="Myers E.W."/>
            <person name="Teeling E.C."/>
        </authorList>
    </citation>
    <scope>NUCLEOTIDE SEQUENCE [LARGE SCALE GENOMIC DNA]</scope>
    <source>
        <strain evidence="2">MMyoMyo1</strain>
        <tissue evidence="2">Flight muscle</tissue>
    </source>
</reference>
<dbReference type="Proteomes" id="UP000527355">
    <property type="component" value="Unassembled WGS sequence"/>
</dbReference>
<comment type="caution">
    <text evidence="2">The sequence shown here is derived from an EMBL/GenBank/DDBJ whole genome shotgun (WGS) entry which is preliminary data.</text>
</comment>
<sequence>MREKHRSAASRTSPTGDVPATQVRALDRNRTWDPSVRRLTLYPLSQTGLGGNGFLKRTSLVFTLARNLGEVCQFDAFLGSVCCECVTPMPNQVYRGFRHLEDADSHTDLHSASYQRFLTCSPACFSVGLKKSIATEAAIRNSYFFLKKGTHL</sequence>
<proteinExistence type="predicted"/>
<evidence type="ECO:0000313" key="3">
    <source>
        <dbReference type="Proteomes" id="UP000527355"/>
    </source>
</evidence>
<organism evidence="2 3">
    <name type="scientific">Myotis myotis</name>
    <name type="common">Greater mouse-eared bat</name>
    <name type="synonym">Vespertilio myotis</name>
    <dbReference type="NCBI Taxonomy" id="51298"/>
    <lineage>
        <taxon>Eukaryota</taxon>
        <taxon>Metazoa</taxon>
        <taxon>Chordata</taxon>
        <taxon>Craniata</taxon>
        <taxon>Vertebrata</taxon>
        <taxon>Euteleostomi</taxon>
        <taxon>Mammalia</taxon>
        <taxon>Eutheria</taxon>
        <taxon>Laurasiatheria</taxon>
        <taxon>Chiroptera</taxon>
        <taxon>Yangochiroptera</taxon>
        <taxon>Vespertilionidae</taxon>
        <taxon>Myotis</taxon>
    </lineage>
</organism>
<dbReference type="EMBL" id="JABWUV010000015">
    <property type="protein sequence ID" value="KAF6304012.1"/>
    <property type="molecule type" value="Genomic_DNA"/>
</dbReference>